<evidence type="ECO:0000313" key="2">
    <source>
        <dbReference type="EMBL" id="GAC66301.1"/>
    </source>
</evidence>
<sequence>MLLPFRIRRWAHRLAGGWPVRRWAILLVVTVGTVAAATVSVLPAVSLMPDDSSANPARAAAARDLAGRLATLPVVVRSSDHSYERTAFGQSWSDDAQVLGAGNGCDTRNDILARDLADIRTAPSARCPTTVVAGEFRSPYSGEFVSFRRGRGSAEVQIDHIVPLSYAWDMGASTWTAIRRLDFANDPANLVAVDAASNQAKSDKEPARWMPRQSGFHCQYAMQFVAVSAAYGLAVDGRSRPVLDRALHRC</sequence>
<proteinExistence type="predicted"/>
<dbReference type="Gene3D" id="1.10.30.50">
    <property type="match status" value="1"/>
</dbReference>
<dbReference type="Proteomes" id="UP000011666">
    <property type="component" value="Unassembled WGS sequence"/>
</dbReference>
<dbReference type="PANTHER" id="PTHR24094">
    <property type="entry name" value="SECRETED PROTEIN"/>
    <property type="match status" value="1"/>
</dbReference>
<evidence type="ECO:0000259" key="1">
    <source>
        <dbReference type="Pfam" id="PF07510"/>
    </source>
</evidence>
<dbReference type="Pfam" id="PF07510">
    <property type="entry name" value="GmrSD_C"/>
    <property type="match status" value="1"/>
</dbReference>
<keyword evidence="3" id="KW-1185">Reference proteome</keyword>
<feature type="domain" description="GmrSD restriction endonucleases C-terminal" evidence="1">
    <location>
        <begin position="106"/>
        <end position="234"/>
    </location>
</feature>
<dbReference type="EMBL" id="BANX01000002">
    <property type="protein sequence ID" value="GAC66301.1"/>
    <property type="molecule type" value="Genomic_DNA"/>
</dbReference>
<dbReference type="AlphaFoldDB" id="M0QD94"/>
<dbReference type="InterPro" id="IPR011089">
    <property type="entry name" value="GmrSD_C"/>
</dbReference>
<comment type="caution">
    <text evidence="2">The sequence shown here is derived from an EMBL/GenBank/DDBJ whole genome shotgun (WGS) entry which is preliminary data.</text>
</comment>
<organism evidence="2 3">
    <name type="scientific">Gordonia soli NBRC 108243</name>
    <dbReference type="NCBI Taxonomy" id="1223545"/>
    <lineage>
        <taxon>Bacteria</taxon>
        <taxon>Bacillati</taxon>
        <taxon>Actinomycetota</taxon>
        <taxon>Actinomycetes</taxon>
        <taxon>Mycobacteriales</taxon>
        <taxon>Gordoniaceae</taxon>
        <taxon>Gordonia</taxon>
    </lineage>
</organism>
<name>M0QD94_9ACTN</name>
<evidence type="ECO:0000313" key="3">
    <source>
        <dbReference type="Proteomes" id="UP000011666"/>
    </source>
</evidence>
<protein>
    <recommendedName>
        <fullName evidence="1">GmrSD restriction endonucleases C-terminal domain-containing protein</fullName>
    </recommendedName>
</protein>
<reference evidence="2 3" key="1">
    <citation type="submission" date="2013-01" db="EMBL/GenBank/DDBJ databases">
        <title>Whole genome shotgun sequence of Gordonia soli NBRC 108243.</title>
        <authorList>
            <person name="Isaki-Nakamura S."/>
            <person name="Hosoyama A."/>
            <person name="Tsuchikane K."/>
            <person name="Ando Y."/>
            <person name="Baba S."/>
            <person name="Ohji S."/>
            <person name="Hamada M."/>
            <person name="Tamura T."/>
            <person name="Yamazoe A."/>
            <person name="Yamazaki S."/>
            <person name="Fujita N."/>
        </authorList>
    </citation>
    <scope>NUCLEOTIDE SEQUENCE [LARGE SCALE GENOMIC DNA]</scope>
    <source>
        <strain evidence="2 3">NBRC 108243</strain>
    </source>
</reference>
<gene>
    <name evidence="2" type="ORF">GS4_02_00110</name>
</gene>
<dbReference type="STRING" id="1223545.GS4_02_00110"/>
<accession>M0QD94</accession>
<dbReference type="PANTHER" id="PTHR24094:SF15">
    <property type="entry name" value="AMP-DEPENDENT SYNTHETASE_LIGASE DOMAIN-CONTAINING PROTEIN-RELATED"/>
    <property type="match status" value="1"/>
</dbReference>
<dbReference type="eggNOG" id="COG2356">
    <property type="taxonomic scope" value="Bacteria"/>
</dbReference>